<dbReference type="PANTHER" id="PTHR43461">
    <property type="entry name" value="TRANSMEMBRANE PROTEIN 256"/>
    <property type="match status" value="1"/>
</dbReference>
<keyword evidence="5 6" id="KW-0472">Membrane</keyword>
<protein>
    <submittedName>
        <fullName evidence="7">DUF423 domain-containing protein</fullName>
    </submittedName>
</protein>
<comment type="similarity">
    <text evidence="2">Belongs to the UPF0382 family.</text>
</comment>
<evidence type="ECO:0000256" key="6">
    <source>
        <dbReference type="SAM" id="Phobius"/>
    </source>
</evidence>
<sequence>MLMVFAALNGALAVALGAFGAHGLRNQVEASLIPVWETAAHYHLVHSVALLGVALLARVLHSSAAIQAGWLMAAGMLVFSGSLYLLVLSGQRMLGAITPLGGVALILGWLWLAWALYKAA</sequence>
<keyword evidence="3 6" id="KW-0812">Transmembrane</keyword>
<dbReference type="Pfam" id="PF04241">
    <property type="entry name" value="DUF423"/>
    <property type="match status" value="1"/>
</dbReference>
<dbReference type="Proteomes" id="UP001562065">
    <property type="component" value="Unassembled WGS sequence"/>
</dbReference>
<feature type="transmembrane region" description="Helical" evidence="6">
    <location>
        <begin position="69"/>
        <end position="87"/>
    </location>
</feature>
<comment type="subcellular location">
    <subcellularLocation>
        <location evidence="1">Membrane</location>
        <topology evidence="1">Multi-pass membrane protein</topology>
    </subcellularLocation>
</comment>
<evidence type="ECO:0000256" key="1">
    <source>
        <dbReference type="ARBA" id="ARBA00004141"/>
    </source>
</evidence>
<evidence type="ECO:0000256" key="4">
    <source>
        <dbReference type="ARBA" id="ARBA00022989"/>
    </source>
</evidence>
<proteinExistence type="inferred from homology"/>
<evidence type="ECO:0000313" key="8">
    <source>
        <dbReference type="Proteomes" id="UP001562065"/>
    </source>
</evidence>
<evidence type="ECO:0000313" key="7">
    <source>
        <dbReference type="EMBL" id="MEY1663207.1"/>
    </source>
</evidence>
<dbReference type="RefSeq" id="WP_369456479.1">
    <property type="nucleotide sequence ID" value="NZ_JBGCUO010000005.1"/>
</dbReference>
<dbReference type="EMBL" id="JBGCUO010000005">
    <property type="protein sequence ID" value="MEY1663207.1"/>
    <property type="molecule type" value="Genomic_DNA"/>
</dbReference>
<keyword evidence="8" id="KW-1185">Reference proteome</keyword>
<reference evidence="7 8" key="1">
    <citation type="submission" date="2024-07" db="EMBL/GenBank/DDBJ databases">
        <authorList>
            <person name="Ren Q."/>
        </authorList>
    </citation>
    <scope>NUCLEOTIDE SEQUENCE [LARGE SCALE GENOMIC DNA]</scope>
    <source>
        <strain evidence="7 8">REN37</strain>
    </source>
</reference>
<accession>A0ABV4ALD1</accession>
<evidence type="ECO:0000256" key="5">
    <source>
        <dbReference type="ARBA" id="ARBA00023136"/>
    </source>
</evidence>
<feature type="transmembrane region" description="Helical" evidence="6">
    <location>
        <begin position="93"/>
        <end position="117"/>
    </location>
</feature>
<gene>
    <name evidence="7" type="ORF">AB5I84_13675</name>
</gene>
<comment type="caution">
    <text evidence="7">The sequence shown here is derived from an EMBL/GenBank/DDBJ whole genome shotgun (WGS) entry which is preliminary data.</text>
</comment>
<name>A0ABV4ALD1_9GAMM</name>
<keyword evidence="4 6" id="KW-1133">Transmembrane helix</keyword>
<dbReference type="InterPro" id="IPR006696">
    <property type="entry name" value="DUF423"/>
</dbReference>
<evidence type="ECO:0000256" key="2">
    <source>
        <dbReference type="ARBA" id="ARBA00009694"/>
    </source>
</evidence>
<dbReference type="PANTHER" id="PTHR43461:SF1">
    <property type="entry name" value="TRANSMEMBRANE PROTEIN 256"/>
    <property type="match status" value="1"/>
</dbReference>
<feature type="transmembrane region" description="Helical" evidence="6">
    <location>
        <begin position="39"/>
        <end position="57"/>
    </location>
</feature>
<evidence type="ECO:0000256" key="3">
    <source>
        <dbReference type="ARBA" id="ARBA00022692"/>
    </source>
</evidence>
<organism evidence="7 8">
    <name type="scientific">Isoalcanivorax beigongshangi</name>
    <dbReference type="NCBI Taxonomy" id="3238810"/>
    <lineage>
        <taxon>Bacteria</taxon>
        <taxon>Pseudomonadati</taxon>
        <taxon>Pseudomonadota</taxon>
        <taxon>Gammaproteobacteria</taxon>
        <taxon>Oceanospirillales</taxon>
        <taxon>Alcanivoracaceae</taxon>
        <taxon>Isoalcanivorax</taxon>
    </lineage>
</organism>